<organism evidence="1 2">
    <name type="scientific">Streptomyces tateyamensis</name>
    <dbReference type="NCBI Taxonomy" id="565073"/>
    <lineage>
        <taxon>Bacteria</taxon>
        <taxon>Bacillati</taxon>
        <taxon>Actinomycetota</taxon>
        <taxon>Actinomycetes</taxon>
        <taxon>Kitasatosporales</taxon>
        <taxon>Streptomycetaceae</taxon>
        <taxon>Streptomyces</taxon>
    </lineage>
</organism>
<name>A0A2V4P4G7_9ACTN</name>
<proteinExistence type="predicted"/>
<dbReference type="EMBL" id="PYBW01000056">
    <property type="protein sequence ID" value="PYC77746.1"/>
    <property type="molecule type" value="Genomic_DNA"/>
</dbReference>
<comment type="caution">
    <text evidence="1">The sequence shown here is derived from an EMBL/GenBank/DDBJ whole genome shotgun (WGS) entry which is preliminary data.</text>
</comment>
<keyword evidence="2" id="KW-1185">Reference proteome</keyword>
<accession>A0A2V4P4G7</accession>
<evidence type="ECO:0000313" key="2">
    <source>
        <dbReference type="Proteomes" id="UP000248039"/>
    </source>
</evidence>
<sequence>MRPGGAKPPAVPYVPSTPGELLLDALSGRVGVFMGRQSKRIFMRPPGGGVEWDTDPAWVLRAPEAK</sequence>
<gene>
    <name evidence="1" type="ORF">C7C46_18000</name>
</gene>
<protein>
    <submittedName>
        <fullName evidence="1">Uncharacterized protein</fullName>
    </submittedName>
</protein>
<evidence type="ECO:0000313" key="1">
    <source>
        <dbReference type="EMBL" id="PYC77746.1"/>
    </source>
</evidence>
<dbReference type="Proteomes" id="UP000248039">
    <property type="component" value="Unassembled WGS sequence"/>
</dbReference>
<dbReference type="AlphaFoldDB" id="A0A2V4P4G7"/>
<reference evidence="1 2" key="1">
    <citation type="submission" date="2018-03" db="EMBL/GenBank/DDBJ databases">
        <title>Bioinformatic expansion and discovery of thiopeptide antibiotics.</title>
        <authorList>
            <person name="Schwalen C.J."/>
            <person name="Hudson G.A."/>
            <person name="Mitchell D.A."/>
        </authorList>
    </citation>
    <scope>NUCLEOTIDE SEQUENCE [LARGE SCALE GENOMIC DNA]</scope>
    <source>
        <strain evidence="1 2">ATCC 21389</strain>
    </source>
</reference>